<comment type="caution">
    <text evidence="1">The sequence shown here is derived from an EMBL/GenBank/DDBJ whole genome shotgun (WGS) entry which is preliminary data.</text>
</comment>
<protein>
    <submittedName>
        <fullName evidence="1">Uncharacterized protein</fullName>
    </submittedName>
</protein>
<organism evidence="1 2">
    <name type="scientific">Colletotrichum asianum</name>
    <dbReference type="NCBI Taxonomy" id="702518"/>
    <lineage>
        <taxon>Eukaryota</taxon>
        <taxon>Fungi</taxon>
        <taxon>Dikarya</taxon>
        <taxon>Ascomycota</taxon>
        <taxon>Pezizomycotina</taxon>
        <taxon>Sordariomycetes</taxon>
        <taxon>Hypocreomycetidae</taxon>
        <taxon>Glomerellales</taxon>
        <taxon>Glomerellaceae</taxon>
        <taxon>Colletotrichum</taxon>
        <taxon>Colletotrichum gloeosporioides species complex</taxon>
    </lineage>
</organism>
<gene>
    <name evidence="1" type="ORF">GQ607_017567</name>
</gene>
<proteinExistence type="predicted"/>
<evidence type="ECO:0000313" key="2">
    <source>
        <dbReference type="Proteomes" id="UP000434172"/>
    </source>
</evidence>
<name>A0A8H3ZGG8_9PEZI</name>
<accession>A0A8H3ZGG8</accession>
<reference evidence="1 2" key="1">
    <citation type="submission" date="2019-12" db="EMBL/GenBank/DDBJ databases">
        <title>A genome sequence resource for the geographically widespread anthracnose pathogen Colletotrichum asianum.</title>
        <authorList>
            <person name="Meng Y."/>
        </authorList>
    </citation>
    <scope>NUCLEOTIDE SEQUENCE [LARGE SCALE GENOMIC DNA]</scope>
    <source>
        <strain evidence="1 2">ICMP 18580</strain>
    </source>
</reference>
<sequence>MVPFQDGSRQLILDVQRVSGANAPRTDIINKFEEYAALGAKINSNWAGDLSSPLHQMRSELYSIKNCHKANQHTWLSWATF</sequence>
<dbReference type="EMBL" id="WOWK01000224">
    <property type="protein sequence ID" value="KAF0315202.1"/>
    <property type="molecule type" value="Genomic_DNA"/>
</dbReference>
<dbReference type="AlphaFoldDB" id="A0A8H3ZGG8"/>
<evidence type="ECO:0000313" key="1">
    <source>
        <dbReference type="EMBL" id="KAF0315202.1"/>
    </source>
</evidence>
<dbReference type="Proteomes" id="UP000434172">
    <property type="component" value="Unassembled WGS sequence"/>
</dbReference>
<keyword evidence="2" id="KW-1185">Reference proteome</keyword>